<dbReference type="KEGG" id="taz:TREAZ_0243"/>
<sequence>MFLRVFMKKAVLCVILAGLMLSCEQIVGLGSKADLAPPILGTGENGIKPASGAYISARTVLTGHAKDDIGVSKVEVSIIGYKRGAGELSTDTYVANYNQATGNFSYDFASQDYDDGEIKVIYTIFDKQGKTTEAPEIPYIVKNLPPQIRMTVPAIQDAEFDDANLNIALADEANWIPYINDLMGMATDAYGIARGYPQIMLWPKDNTPVENDGKFGEWRKMKMPKDADGLLATQFTWPLKKLVQSNGAWVPSPGSNDSDYLEPGEYRFKIRTMDKNGVVNTYPNRLDNKAGPNGSALDPSDPSLNQYMQIRIIAITNPRITILNTPEKPFPAYYKGTEDFVAHITVTAANPIVSVRGKLGNSDFSSTSAGNIYSAISQGGNEYTLVIPRTDNGLDFADLSQELFLEAQDNAGKTAAAGKAFQIDKNAPKVEINEPAAYDARVTSTTSLRGSAEDAETQVMALYYALGWKESGIVDPNSPSVAPDETGWHDTGLAKGKIPASGNIPINNAWKGTISNWTWTFDNIGDITRKVKPVAPPSIGDAVGDYVKVFDAYGDDPSKPSYLYELPIKFKAVDTAGNIGIKEFRVIVDPDADAPFVEITSHHTNDIVGGEVRLSGTANDNDWIYGVEIRIRKMPDAKTQTSFDNVDTNSISRSGWLWATGTGTATGNGEQNWIPVTTGTKSSVVSWFHSINKAAPGEADYLTPPEGKQRLVDIEVRARDATLNNQNLPKSTGPITRITLKFDGTVPTIKDIKILRANMPDLDYDMGVKVSGAFKIQAKIRDESGISSIKIKGDETNTYDEVINNSTYISGPEKDANGMVVYTLTVPINSNSAWFNGIFENKSGSYNLGVQIQDTNSPMPNLTQATITLQIDNYYPLGSYTGKTDAAGTYSISGKARDTGTGISVQGVDRVVVYFSRDGNPISLWQDHPESALHPAQWIYNQKAKPGRSAESETPGSEITLSFFPKNSAISNNAGIVINDNGDIPGVGGNNYNQSFTGNPDKEWSAKFDTGARFKDGPVTLHYVIFDTAGNASYFEKKLVIKNNIPSIASITLGTDLIGHPYNNEVFDGNKKISANYENTGFTSRNNALRFRIESSGGNGAIHYKVSSILGESAPKAVQDLEKGKAYKIETAGAGTIWKDLGLSDSADGKAGDIFIASVNGSAAAGSGTVREIRLSEAAQQFKSGAVPAGTNTIDLVFRGNAAGQNFAASGGIPDANGIRFFVKAYDTMIPGGDEKDQLSDCKIISLNINNIDETLPKARLYDLNPNAEASIKGAGGTVNDWSPVEPTNSSIKRLGENESRGSIYREGTTASPLIQGHIEPRGVNPNQSIWVTNGVPSQFPRDQVSGKVILRGYTEDNQRITGIKLQFGNDENTAFDILKADSTTGRLVPVTGAGSANIKDGDVKVYDELDLDGHRVEWAFIWDSTQRPAGVIVGEQIAVKAIVLDANSNKSAEAKQEIGNADYNSIKVDLVPYIAEVETALSPFYKRAPSVFNRTAQGHYPVAEKDIIKVHVFNAFDTAKNDITLDGKILDITGNTSDTGRPSRTLSANIKTGSTGGLVVTANSIKSKNNTNNNEAVYNQQPNGINNDTLTDDAVIDVWQFTEVFKSRSESRYPTMKVGPQGQIGFSFANDYQWFNMPGYLYKADSSAATNAGNNNGFWSQTPYQRAWGGFTYNTFAFDPKGFTYGAAINIDEAGEKQGANFSFMNRRPNALPGDMGDHDNYEGALINAMRLENTALPSSPAKTSWIVDVNRIQSPAIVTSMRDPKSAINDTDNRVNVYMAYYDRTTKQVRFRSGSVGKNRSDTMGSDILATVSSNNLFTTNEPHNLAAGTEVYIHKRHDGNPDKTIPYYVLSNGANSFSLSSTSGGSIATVPSGDYGVSVSSGGLVDLSGNSASGYARIDYADAKPSSYQTVAASGQYNPGKSITYNNISGATGWTTDYPQATEYGPGKHVAIEVVKNGNADVALLAWFDEQHDQLVYSYNINPSGNSAAQWQSNAKTIEDNAGEGVSMAVDSNGGVHLAYYSSNGADLKYAYAPSYHSDFSIVTVDSYLSVGTLSTITVGMDASGRQVPYISYYATGAAALRAKVAYRDYATVPNGGTAVAGSDSTDRVTGAWEISVVPTKNTPSEYKVSVGVYTVNGYLVEIPSNTGGTLLTGSGYAGTIPVDAPTRVYGNGTLNPVVGYGTASNLEMAQKK</sequence>
<proteinExistence type="predicted"/>
<dbReference type="HOGENOM" id="CLU_231257_0_0_12"/>
<dbReference type="InParanoid" id="F5YE84"/>
<feature type="signal peptide" evidence="1">
    <location>
        <begin position="1"/>
        <end position="24"/>
    </location>
</feature>
<keyword evidence="3" id="KW-1185">Reference proteome</keyword>
<keyword evidence="2" id="KW-0449">Lipoprotein</keyword>
<feature type="chain" id="PRO_5003335141" evidence="1">
    <location>
        <begin position="25"/>
        <end position="2196"/>
    </location>
</feature>
<evidence type="ECO:0000256" key="1">
    <source>
        <dbReference type="SAM" id="SignalP"/>
    </source>
</evidence>
<dbReference type="eggNOG" id="COG3420">
    <property type="taxonomic scope" value="Bacteria"/>
</dbReference>
<name>F5YE84_LEAAZ</name>
<dbReference type="STRING" id="545695.TREAZ_0243"/>
<accession>F5YE84</accession>
<organism evidence="2 3">
    <name type="scientific">Leadbettera azotonutricia (strain ATCC BAA-888 / DSM 13862 / ZAS-9)</name>
    <name type="common">Treponema azotonutricium</name>
    <dbReference type="NCBI Taxonomy" id="545695"/>
    <lineage>
        <taxon>Bacteria</taxon>
        <taxon>Pseudomonadati</taxon>
        <taxon>Spirochaetota</taxon>
        <taxon>Spirochaetia</taxon>
        <taxon>Spirochaetales</taxon>
        <taxon>Breznakiellaceae</taxon>
        <taxon>Leadbettera</taxon>
    </lineage>
</organism>
<protein>
    <submittedName>
        <fullName evidence="2">Putative lipoprotein</fullName>
    </submittedName>
</protein>
<dbReference type="PROSITE" id="PS51257">
    <property type="entry name" value="PROKAR_LIPOPROTEIN"/>
    <property type="match status" value="1"/>
</dbReference>
<reference evidence="3" key="1">
    <citation type="submission" date="2009-12" db="EMBL/GenBank/DDBJ databases">
        <title>Complete sequence of Treponema azotonutricium strain ZAS-9.</title>
        <authorList>
            <person name="Tetu S.G."/>
            <person name="Matson E."/>
            <person name="Ren Q."/>
            <person name="Seshadri R."/>
            <person name="Elbourne L."/>
            <person name="Hassan K.A."/>
            <person name="Durkin A."/>
            <person name="Radune D."/>
            <person name="Mohamoud Y."/>
            <person name="Shay R."/>
            <person name="Jin S."/>
            <person name="Zhang X."/>
            <person name="Lucey K."/>
            <person name="Ballor N.R."/>
            <person name="Ottesen E."/>
            <person name="Rosenthal R."/>
            <person name="Allen A."/>
            <person name="Leadbetter J.R."/>
            <person name="Paulsen I.T."/>
        </authorList>
    </citation>
    <scope>NUCLEOTIDE SEQUENCE [LARGE SCALE GENOMIC DNA]</scope>
    <source>
        <strain evidence="3">ATCC BAA-888 / DSM 13862 / ZAS-9</strain>
    </source>
</reference>
<evidence type="ECO:0000313" key="2">
    <source>
        <dbReference type="EMBL" id="AEF80504.1"/>
    </source>
</evidence>
<reference evidence="2 3" key="2">
    <citation type="journal article" date="2011" name="ISME J.">
        <title>RNA-seq reveals cooperative metabolic interactions between two termite-gut spirochete species in co-culture.</title>
        <authorList>
            <person name="Rosenthal A.Z."/>
            <person name="Matson E.G."/>
            <person name="Eldar A."/>
            <person name="Leadbetter J.R."/>
        </authorList>
    </citation>
    <scope>NUCLEOTIDE SEQUENCE [LARGE SCALE GENOMIC DNA]</scope>
    <source>
        <strain evidence="3">ATCC BAA-888 / DSM 13862 / ZAS-9</strain>
    </source>
</reference>
<dbReference type="Proteomes" id="UP000009222">
    <property type="component" value="Chromosome"/>
</dbReference>
<dbReference type="EMBL" id="CP001841">
    <property type="protein sequence ID" value="AEF80504.1"/>
    <property type="molecule type" value="Genomic_DNA"/>
</dbReference>
<gene>
    <name evidence="2" type="ordered locus">TREAZ_0243</name>
</gene>
<keyword evidence="1" id="KW-0732">Signal</keyword>
<evidence type="ECO:0000313" key="3">
    <source>
        <dbReference type="Proteomes" id="UP000009222"/>
    </source>
</evidence>